<feature type="transmembrane region" description="Helical" evidence="1">
    <location>
        <begin position="108"/>
        <end position="129"/>
    </location>
</feature>
<keyword evidence="3" id="KW-1185">Reference proteome</keyword>
<feature type="transmembrane region" description="Helical" evidence="1">
    <location>
        <begin position="291"/>
        <end position="309"/>
    </location>
</feature>
<gene>
    <name evidence="2" type="ORF">ACFOOI_09880</name>
</gene>
<feature type="transmembrane region" description="Helical" evidence="1">
    <location>
        <begin position="84"/>
        <end position="102"/>
    </location>
</feature>
<proteinExistence type="predicted"/>
<evidence type="ECO:0000256" key="1">
    <source>
        <dbReference type="SAM" id="Phobius"/>
    </source>
</evidence>
<dbReference type="InterPro" id="IPR043745">
    <property type="entry name" value="DUF5690"/>
</dbReference>
<protein>
    <submittedName>
        <fullName evidence="2">DUF5690 family protein</fullName>
    </submittedName>
</protein>
<feature type="transmembrane region" description="Helical" evidence="1">
    <location>
        <begin position="43"/>
        <end position="64"/>
    </location>
</feature>
<dbReference type="Proteomes" id="UP001595616">
    <property type="component" value="Unassembled WGS sequence"/>
</dbReference>
<feature type="transmembrane region" description="Helical" evidence="1">
    <location>
        <begin position="391"/>
        <end position="413"/>
    </location>
</feature>
<sequence>MLEKKLAENNLLFITWTIIAAFGAYFCTYAFRKPFAAGIFENQYLFGISYKSVLIISQVIGYVLSKFIGVKIVSELKASNRKGLIILLISVAQLSLIAFGLVPKKFGFIFLFLNGLPLGMVWGIIYSYLEGRRFTELLAMGLSLNMIVTSGILKTCYKFLQGKFNISEFWMPSFIGFIAFPLFLGFVWMLSKIPPPTSSDVYLKTSRKPMSKKQKRLVLKKYFPGIAFVAISYTFLTGIRDFRDNFIIEIWNQINPEISYTIFAKTESIVGLVVMIAIASLVIIKSNKKAFQLSSVLMLICMALLGVVTNNFKNNLLDPELWMVLSAVFFYLPYLIIQIAFFDRIIAYLHIKANAGFFVYICDSMGYLGSVAIILYKEFAAAELNYLDYLITYAFVVAILGFLFIALQFLFFTSKDSKVKFSMEY</sequence>
<evidence type="ECO:0000313" key="3">
    <source>
        <dbReference type="Proteomes" id="UP001595616"/>
    </source>
</evidence>
<accession>A0ABV7YVU1</accession>
<organism evidence="2 3">
    <name type="scientific">Lacihabitans lacunae</name>
    <dbReference type="NCBI Taxonomy" id="1028214"/>
    <lineage>
        <taxon>Bacteria</taxon>
        <taxon>Pseudomonadati</taxon>
        <taxon>Bacteroidota</taxon>
        <taxon>Cytophagia</taxon>
        <taxon>Cytophagales</taxon>
        <taxon>Leadbetterellaceae</taxon>
        <taxon>Lacihabitans</taxon>
    </lineage>
</organism>
<keyword evidence="1" id="KW-1133">Transmembrane helix</keyword>
<dbReference type="EMBL" id="JBHRYQ010000001">
    <property type="protein sequence ID" value="MFC3810962.1"/>
    <property type="molecule type" value="Genomic_DNA"/>
</dbReference>
<feature type="transmembrane region" description="Helical" evidence="1">
    <location>
        <begin position="321"/>
        <end position="342"/>
    </location>
</feature>
<keyword evidence="1" id="KW-0812">Transmembrane</keyword>
<reference evidence="3" key="1">
    <citation type="journal article" date="2019" name="Int. J. Syst. Evol. Microbiol.">
        <title>The Global Catalogue of Microorganisms (GCM) 10K type strain sequencing project: providing services to taxonomists for standard genome sequencing and annotation.</title>
        <authorList>
            <consortium name="The Broad Institute Genomics Platform"/>
            <consortium name="The Broad Institute Genome Sequencing Center for Infectious Disease"/>
            <person name="Wu L."/>
            <person name="Ma J."/>
        </authorList>
    </citation>
    <scope>NUCLEOTIDE SEQUENCE [LARGE SCALE GENOMIC DNA]</scope>
    <source>
        <strain evidence="3">CECT 7956</strain>
    </source>
</reference>
<dbReference type="Pfam" id="PF18943">
    <property type="entry name" value="DUF5690"/>
    <property type="match status" value="1"/>
</dbReference>
<feature type="transmembrane region" description="Helical" evidence="1">
    <location>
        <begin position="262"/>
        <end position="284"/>
    </location>
</feature>
<name>A0ABV7YVU1_9BACT</name>
<feature type="transmembrane region" description="Helical" evidence="1">
    <location>
        <begin position="169"/>
        <end position="190"/>
    </location>
</feature>
<comment type="caution">
    <text evidence="2">The sequence shown here is derived from an EMBL/GenBank/DDBJ whole genome shotgun (WGS) entry which is preliminary data.</text>
</comment>
<feature type="transmembrane region" description="Helical" evidence="1">
    <location>
        <begin position="354"/>
        <end position="376"/>
    </location>
</feature>
<feature type="transmembrane region" description="Helical" evidence="1">
    <location>
        <begin position="222"/>
        <end position="242"/>
    </location>
</feature>
<feature type="transmembrane region" description="Helical" evidence="1">
    <location>
        <begin position="12"/>
        <end position="31"/>
    </location>
</feature>
<feature type="transmembrane region" description="Helical" evidence="1">
    <location>
        <begin position="136"/>
        <end position="157"/>
    </location>
</feature>
<evidence type="ECO:0000313" key="2">
    <source>
        <dbReference type="EMBL" id="MFC3810962.1"/>
    </source>
</evidence>
<dbReference type="RefSeq" id="WP_379837536.1">
    <property type="nucleotide sequence ID" value="NZ_JBHRYQ010000001.1"/>
</dbReference>
<keyword evidence="1" id="KW-0472">Membrane</keyword>